<comment type="caution">
    <text evidence="7">The sequence shown here is derived from an EMBL/GenBank/DDBJ whole genome shotgun (WGS) entry which is preliminary data.</text>
</comment>
<dbReference type="Gene3D" id="1.10.10.10">
    <property type="entry name" value="Winged helix-like DNA-binding domain superfamily/Winged helix DNA-binding domain"/>
    <property type="match status" value="1"/>
</dbReference>
<evidence type="ECO:0000259" key="5">
    <source>
        <dbReference type="Pfam" id="PF04542"/>
    </source>
</evidence>
<dbReference type="PANTHER" id="PTHR43133">
    <property type="entry name" value="RNA POLYMERASE ECF-TYPE SIGMA FACTO"/>
    <property type="match status" value="1"/>
</dbReference>
<dbReference type="InterPro" id="IPR013249">
    <property type="entry name" value="RNA_pol_sigma70_r4_t2"/>
</dbReference>
<dbReference type="EMBL" id="JACHLC010000002">
    <property type="protein sequence ID" value="MBB6371231.1"/>
    <property type="molecule type" value="Genomic_DNA"/>
</dbReference>
<keyword evidence="8" id="KW-1185">Reference proteome</keyword>
<reference evidence="7 8" key="1">
    <citation type="submission" date="2020-08" db="EMBL/GenBank/DDBJ databases">
        <title>Functional genomics of gut bacteria from endangered species of beetles.</title>
        <authorList>
            <person name="Carlos-Shanley C."/>
        </authorList>
    </citation>
    <scope>NUCLEOTIDE SEQUENCE [LARGE SCALE GENOMIC DNA]</scope>
    <source>
        <strain evidence="7 8">S00136</strain>
    </source>
</reference>
<evidence type="ECO:0000256" key="1">
    <source>
        <dbReference type="ARBA" id="ARBA00010641"/>
    </source>
</evidence>
<evidence type="ECO:0000256" key="2">
    <source>
        <dbReference type="ARBA" id="ARBA00023015"/>
    </source>
</evidence>
<name>A0A841N963_9FLAO</name>
<dbReference type="InterPro" id="IPR013324">
    <property type="entry name" value="RNA_pol_sigma_r3/r4-like"/>
</dbReference>
<evidence type="ECO:0000313" key="8">
    <source>
        <dbReference type="Proteomes" id="UP000589738"/>
    </source>
</evidence>
<comment type="similarity">
    <text evidence="1">Belongs to the sigma-70 factor family. ECF subfamily.</text>
</comment>
<dbReference type="InterPro" id="IPR014284">
    <property type="entry name" value="RNA_pol_sigma-70_dom"/>
</dbReference>
<evidence type="ECO:0000256" key="4">
    <source>
        <dbReference type="ARBA" id="ARBA00023163"/>
    </source>
</evidence>
<dbReference type="Pfam" id="PF08281">
    <property type="entry name" value="Sigma70_r4_2"/>
    <property type="match status" value="1"/>
</dbReference>
<dbReference type="AlphaFoldDB" id="A0A841N963"/>
<keyword evidence="3" id="KW-0731">Sigma factor</keyword>
<evidence type="ECO:0000313" key="7">
    <source>
        <dbReference type="EMBL" id="MBB6371231.1"/>
    </source>
</evidence>
<keyword evidence="2" id="KW-0805">Transcription regulation</keyword>
<sequence length="162" mass="19360">MESLFEELYSKYKHQVYFFVKKYIHGQEDIEDVVQDIFVHVWKHRDSLSKNAEAIVFKTAKQEIANFFRKNRLSFVDLKENAVLDFEKEDYDEDEQLLRSEEIKNLLHLIPEKSKDYFLKHKVDGLSYSQIAKENNISKNAVAKHVNKVLQLLKARLNIFFF</sequence>
<gene>
    <name evidence="7" type="ORF">HNP36_002307</name>
</gene>
<accession>A0A841N963</accession>
<dbReference type="Proteomes" id="UP000589738">
    <property type="component" value="Unassembled WGS sequence"/>
</dbReference>
<feature type="domain" description="RNA polymerase sigma factor 70 region 4 type 2" evidence="6">
    <location>
        <begin position="101"/>
        <end position="151"/>
    </location>
</feature>
<dbReference type="InterPro" id="IPR007627">
    <property type="entry name" value="RNA_pol_sigma70_r2"/>
</dbReference>
<dbReference type="GO" id="GO:0003677">
    <property type="term" value="F:DNA binding"/>
    <property type="evidence" value="ECO:0007669"/>
    <property type="project" value="InterPro"/>
</dbReference>
<proteinExistence type="inferred from homology"/>
<dbReference type="Pfam" id="PF04542">
    <property type="entry name" value="Sigma70_r2"/>
    <property type="match status" value="1"/>
</dbReference>
<dbReference type="RefSeq" id="WP_184163257.1">
    <property type="nucleotide sequence ID" value="NZ_JACHLC010000002.1"/>
</dbReference>
<feature type="domain" description="RNA polymerase sigma-70 region 2" evidence="5">
    <location>
        <begin position="8"/>
        <end position="72"/>
    </location>
</feature>
<dbReference type="SUPFAM" id="SSF88659">
    <property type="entry name" value="Sigma3 and sigma4 domains of RNA polymerase sigma factors"/>
    <property type="match status" value="1"/>
</dbReference>
<dbReference type="InterPro" id="IPR039425">
    <property type="entry name" value="RNA_pol_sigma-70-like"/>
</dbReference>
<organism evidence="7 8">
    <name type="scientific">Chryseobacterium shigense</name>
    <dbReference type="NCBI Taxonomy" id="297244"/>
    <lineage>
        <taxon>Bacteria</taxon>
        <taxon>Pseudomonadati</taxon>
        <taxon>Bacteroidota</taxon>
        <taxon>Flavobacteriia</taxon>
        <taxon>Flavobacteriales</taxon>
        <taxon>Weeksellaceae</taxon>
        <taxon>Chryseobacterium group</taxon>
        <taxon>Chryseobacterium</taxon>
    </lineage>
</organism>
<protein>
    <submittedName>
        <fullName evidence="7">RNA polymerase sigma-70 factor (ECF subfamily)</fullName>
    </submittedName>
</protein>
<evidence type="ECO:0000256" key="3">
    <source>
        <dbReference type="ARBA" id="ARBA00023082"/>
    </source>
</evidence>
<dbReference type="Gene3D" id="1.10.1740.10">
    <property type="match status" value="1"/>
</dbReference>
<dbReference type="SUPFAM" id="SSF88946">
    <property type="entry name" value="Sigma2 domain of RNA polymerase sigma factors"/>
    <property type="match status" value="1"/>
</dbReference>
<dbReference type="InterPro" id="IPR036388">
    <property type="entry name" value="WH-like_DNA-bd_sf"/>
</dbReference>
<keyword evidence="4" id="KW-0804">Transcription</keyword>
<dbReference type="PANTHER" id="PTHR43133:SF46">
    <property type="entry name" value="RNA POLYMERASE SIGMA-70 FACTOR ECF SUBFAMILY"/>
    <property type="match status" value="1"/>
</dbReference>
<dbReference type="GO" id="GO:0016987">
    <property type="term" value="F:sigma factor activity"/>
    <property type="evidence" value="ECO:0007669"/>
    <property type="project" value="UniProtKB-KW"/>
</dbReference>
<dbReference type="GO" id="GO:0006352">
    <property type="term" value="P:DNA-templated transcription initiation"/>
    <property type="evidence" value="ECO:0007669"/>
    <property type="project" value="InterPro"/>
</dbReference>
<dbReference type="NCBIfam" id="TIGR02937">
    <property type="entry name" value="sigma70-ECF"/>
    <property type="match status" value="1"/>
</dbReference>
<dbReference type="InterPro" id="IPR013325">
    <property type="entry name" value="RNA_pol_sigma_r2"/>
</dbReference>
<evidence type="ECO:0000259" key="6">
    <source>
        <dbReference type="Pfam" id="PF08281"/>
    </source>
</evidence>